<feature type="compositionally biased region" description="Low complexity" evidence="6">
    <location>
        <begin position="1"/>
        <end position="10"/>
    </location>
</feature>
<evidence type="ECO:0000256" key="4">
    <source>
        <dbReference type="HAMAP-Rule" id="MF_01341"/>
    </source>
</evidence>
<dbReference type="Gene3D" id="3.100.10.10">
    <property type="match status" value="1"/>
</dbReference>
<protein>
    <recommendedName>
        <fullName evidence="4">Large ribosomal subunit protein uL15</fullName>
    </recommendedName>
</protein>
<evidence type="ECO:0000259" key="7">
    <source>
        <dbReference type="Pfam" id="PF00828"/>
    </source>
</evidence>
<comment type="caution">
    <text evidence="8">The sequence shown here is derived from an EMBL/GenBank/DDBJ whole genome shotgun (WGS) entry which is preliminary data.</text>
</comment>
<dbReference type="InterPro" id="IPR005749">
    <property type="entry name" value="Ribosomal_uL15_bac-type"/>
</dbReference>
<dbReference type="Proteomes" id="UP000231371">
    <property type="component" value="Unassembled WGS sequence"/>
</dbReference>
<keyword evidence="2 4" id="KW-0689">Ribosomal protein</keyword>
<dbReference type="InterPro" id="IPR001196">
    <property type="entry name" value="Ribosomal_uL15_CS"/>
</dbReference>
<keyword evidence="4" id="KW-0699">rRNA-binding</keyword>
<keyword evidence="3 4" id="KW-0687">Ribonucleoprotein</keyword>
<dbReference type="Pfam" id="PF00828">
    <property type="entry name" value="Ribosomal_L27A"/>
    <property type="match status" value="1"/>
</dbReference>
<accession>A0A2H0KEV6</accession>
<dbReference type="PANTHER" id="PTHR12934:SF11">
    <property type="entry name" value="LARGE RIBOSOMAL SUBUNIT PROTEIN UL15M"/>
    <property type="match status" value="1"/>
</dbReference>
<dbReference type="GO" id="GO:0019843">
    <property type="term" value="F:rRNA binding"/>
    <property type="evidence" value="ECO:0007669"/>
    <property type="project" value="UniProtKB-UniRule"/>
</dbReference>
<evidence type="ECO:0000256" key="2">
    <source>
        <dbReference type="ARBA" id="ARBA00022980"/>
    </source>
</evidence>
<evidence type="ECO:0000256" key="5">
    <source>
        <dbReference type="RuleBase" id="RU003888"/>
    </source>
</evidence>
<dbReference type="SUPFAM" id="SSF52080">
    <property type="entry name" value="Ribosomal proteins L15p and L18e"/>
    <property type="match status" value="1"/>
</dbReference>
<organism evidence="8 9">
    <name type="scientific">Candidatus Shapirobacteria bacterium CG11_big_fil_rev_8_21_14_0_20_40_12</name>
    <dbReference type="NCBI Taxonomy" id="1974889"/>
    <lineage>
        <taxon>Bacteria</taxon>
        <taxon>Candidatus Shapironibacteriota</taxon>
    </lineage>
</organism>
<dbReference type="GO" id="GO:0006412">
    <property type="term" value="P:translation"/>
    <property type="evidence" value="ECO:0007669"/>
    <property type="project" value="UniProtKB-UniRule"/>
</dbReference>
<evidence type="ECO:0000313" key="9">
    <source>
        <dbReference type="Proteomes" id="UP000231371"/>
    </source>
</evidence>
<feature type="region of interest" description="Disordered" evidence="6">
    <location>
        <begin position="1"/>
        <end position="37"/>
    </location>
</feature>
<comment type="similarity">
    <text evidence="1 4 5">Belongs to the universal ribosomal protein uL15 family.</text>
</comment>
<feature type="domain" description="Large ribosomal subunit protein uL15/eL18" evidence="7">
    <location>
        <begin position="79"/>
        <end position="147"/>
    </location>
</feature>
<dbReference type="InterPro" id="IPR036227">
    <property type="entry name" value="Ribosomal_uL15/eL18_sf"/>
</dbReference>
<dbReference type="GO" id="GO:0022625">
    <property type="term" value="C:cytosolic large ribosomal subunit"/>
    <property type="evidence" value="ECO:0007669"/>
    <property type="project" value="TreeGrafter"/>
</dbReference>
<dbReference type="PANTHER" id="PTHR12934">
    <property type="entry name" value="50S RIBOSOMAL PROTEIN L15"/>
    <property type="match status" value="1"/>
</dbReference>
<name>A0A2H0KEV6_9BACT</name>
<sequence length="153" mass="16642">MNLSTLTKLTTKSKKRIGRGYGSGRGGHASTRGSKGQKARRSISLIFEGSKLKKSWVKRLPLLRGKAKFKSHNSGSYLVNLDQLAVFKDKDEITLASLKQKSILPKRLKSNIPVKILSRGELKAGLTVLLPCSKAAAEKIKKAGGTIGEENIK</sequence>
<dbReference type="InterPro" id="IPR021131">
    <property type="entry name" value="Ribosomal_uL15/eL18"/>
</dbReference>
<reference evidence="8 9" key="1">
    <citation type="submission" date="2017-09" db="EMBL/GenBank/DDBJ databases">
        <title>Depth-based differentiation of microbial function through sediment-hosted aquifers and enrichment of novel symbionts in the deep terrestrial subsurface.</title>
        <authorList>
            <person name="Probst A.J."/>
            <person name="Ladd B."/>
            <person name="Jarett J.K."/>
            <person name="Geller-Mcgrath D.E."/>
            <person name="Sieber C.M."/>
            <person name="Emerson J.B."/>
            <person name="Anantharaman K."/>
            <person name="Thomas B.C."/>
            <person name="Malmstrom R."/>
            <person name="Stieglmeier M."/>
            <person name="Klingl A."/>
            <person name="Woyke T."/>
            <person name="Ryan C.M."/>
            <person name="Banfield J.F."/>
        </authorList>
    </citation>
    <scope>NUCLEOTIDE SEQUENCE [LARGE SCALE GENOMIC DNA]</scope>
    <source>
        <strain evidence="8">CG11_big_fil_rev_8_21_14_0_20_40_12</strain>
    </source>
</reference>
<dbReference type="GO" id="GO:0003735">
    <property type="term" value="F:structural constituent of ribosome"/>
    <property type="evidence" value="ECO:0007669"/>
    <property type="project" value="InterPro"/>
</dbReference>
<keyword evidence="4" id="KW-0694">RNA-binding</keyword>
<evidence type="ECO:0000256" key="3">
    <source>
        <dbReference type="ARBA" id="ARBA00023274"/>
    </source>
</evidence>
<comment type="subunit">
    <text evidence="4">Part of the 50S ribosomal subunit.</text>
</comment>
<dbReference type="InterPro" id="IPR030878">
    <property type="entry name" value="Ribosomal_uL15"/>
</dbReference>
<gene>
    <name evidence="4" type="primary">rplO</name>
    <name evidence="8" type="ORF">COV89_04015</name>
</gene>
<dbReference type="AlphaFoldDB" id="A0A2H0KEV6"/>
<proteinExistence type="inferred from homology"/>
<evidence type="ECO:0000256" key="6">
    <source>
        <dbReference type="SAM" id="MobiDB-lite"/>
    </source>
</evidence>
<dbReference type="PROSITE" id="PS00475">
    <property type="entry name" value="RIBOSOMAL_L15"/>
    <property type="match status" value="1"/>
</dbReference>
<evidence type="ECO:0000256" key="1">
    <source>
        <dbReference type="ARBA" id="ARBA00007320"/>
    </source>
</evidence>
<comment type="function">
    <text evidence="4">Binds to the 23S rRNA.</text>
</comment>
<evidence type="ECO:0000313" key="8">
    <source>
        <dbReference type="EMBL" id="PIQ69776.1"/>
    </source>
</evidence>
<dbReference type="EMBL" id="PCVI01000063">
    <property type="protein sequence ID" value="PIQ69776.1"/>
    <property type="molecule type" value="Genomic_DNA"/>
</dbReference>
<dbReference type="HAMAP" id="MF_01341">
    <property type="entry name" value="Ribosomal_uL15"/>
    <property type="match status" value="1"/>
</dbReference>